<keyword evidence="1" id="KW-0472">Membrane</keyword>
<accession>A0ABR3FDB1</accession>
<reference evidence="2 3" key="1">
    <citation type="submission" date="2024-02" db="EMBL/GenBank/DDBJ databases">
        <title>A draft genome for the cacao thread blight pathogen Marasmius crinis-equi.</title>
        <authorList>
            <person name="Cohen S.P."/>
            <person name="Baruah I.K."/>
            <person name="Amoako-Attah I."/>
            <person name="Bukari Y."/>
            <person name="Meinhardt L.W."/>
            <person name="Bailey B.A."/>
        </authorList>
    </citation>
    <scope>NUCLEOTIDE SEQUENCE [LARGE SCALE GENOMIC DNA]</scope>
    <source>
        <strain evidence="2 3">GH-76</strain>
    </source>
</reference>
<comment type="caution">
    <text evidence="2">The sequence shown here is derived from an EMBL/GenBank/DDBJ whole genome shotgun (WGS) entry which is preliminary data.</text>
</comment>
<evidence type="ECO:0000313" key="3">
    <source>
        <dbReference type="Proteomes" id="UP001465976"/>
    </source>
</evidence>
<dbReference type="Proteomes" id="UP001465976">
    <property type="component" value="Unassembled WGS sequence"/>
</dbReference>
<dbReference type="EMBL" id="JBAHYK010000518">
    <property type="protein sequence ID" value="KAL0573310.1"/>
    <property type="molecule type" value="Genomic_DNA"/>
</dbReference>
<proteinExistence type="predicted"/>
<sequence length="400" mass="43594">MPVPLLFASPTAKLSWREEASLEFGLNHPEKRIVLVSFSPDSKYLAVGFTRLIQVWDLQQLGLQRASPRFAIRPNHEVTSCAWIKSDYLVHGHLNGRVGVSAVEGLALDMKVFRAGPSGDISSFTFLGEGGILAVGVGDAVYLWRTGNLQFEWKALGSLPAPPVIDHLSLQDLKVTSIFALGKSTLLVSYGESAVVTWDVQSLDPVQATATGGYRITGRITDLCSKTQRFLVTDTDRGLYMLHNVNSPIVARIYRPTSDSLLQRGPLVREARFLSEDVVAGSDSSKVVLWDSEGKQLQTVGSDELDFIVSFTSRYDEKTDVGYMAIAVNNGNESSVRLWRTFAVDEDGVPADRDALGTRILNTMILICSVTLAVLAVIAGLGDLNGKLNTTFYHSPSASL</sequence>
<gene>
    <name evidence="2" type="ORF">V5O48_008651</name>
</gene>
<evidence type="ECO:0000313" key="2">
    <source>
        <dbReference type="EMBL" id="KAL0573310.1"/>
    </source>
</evidence>
<protein>
    <recommendedName>
        <fullName evidence="4">WD40 repeat-like protein</fullName>
    </recommendedName>
</protein>
<organism evidence="2 3">
    <name type="scientific">Marasmius crinis-equi</name>
    <dbReference type="NCBI Taxonomy" id="585013"/>
    <lineage>
        <taxon>Eukaryota</taxon>
        <taxon>Fungi</taxon>
        <taxon>Dikarya</taxon>
        <taxon>Basidiomycota</taxon>
        <taxon>Agaricomycotina</taxon>
        <taxon>Agaricomycetes</taxon>
        <taxon>Agaricomycetidae</taxon>
        <taxon>Agaricales</taxon>
        <taxon>Marasmiineae</taxon>
        <taxon>Marasmiaceae</taxon>
        <taxon>Marasmius</taxon>
    </lineage>
</organism>
<feature type="transmembrane region" description="Helical" evidence="1">
    <location>
        <begin position="360"/>
        <end position="381"/>
    </location>
</feature>
<dbReference type="InterPro" id="IPR036322">
    <property type="entry name" value="WD40_repeat_dom_sf"/>
</dbReference>
<evidence type="ECO:0008006" key="4">
    <source>
        <dbReference type="Google" id="ProtNLM"/>
    </source>
</evidence>
<name>A0ABR3FDB1_9AGAR</name>
<dbReference type="InterPro" id="IPR015943">
    <property type="entry name" value="WD40/YVTN_repeat-like_dom_sf"/>
</dbReference>
<keyword evidence="1" id="KW-0812">Transmembrane</keyword>
<evidence type="ECO:0000256" key="1">
    <source>
        <dbReference type="SAM" id="Phobius"/>
    </source>
</evidence>
<dbReference type="SUPFAM" id="SSF50978">
    <property type="entry name" value="WD40 repeat-like"/>
    <property type="match status" value="1"/>
</dbReference>
<keyword evidence="1" id="KW-1133">Transmembrane helix</keyword>
<dbReference type="Gene3D" id="2.130.10.10">
    <property type="entry name" value="YVTN repeat-like/Quinoprotein amine dehydrogenase"/>
    <property type="match status" value="1"/>
</dbReference>
<keyword evidence="3" id="KW-1185">Reference proteome</keyword>